<dbReference type="PANTHER" id="PTHR46704:SF1">
    <property type="entry name" value="TELOMERE LENGTH REGULATION PROTEIN TEL2 HOMOLOG"/>
    <property type="match status" value="1"/>
</dbReference>
<name>A0ABQ9HTG6_9NEOP</name>
<keyword evidence="2" id="KW-1185">Reference proteome</keyword>
<evidence type="ECO:0000313" key="1">
    <source>
        <dbReference type="EMBL" id="KAJ8887673.1"/>
    </source>
</evidence>
<dbReference type="PANTHER" id="PTHR46704">
    <property type="entry name" value="CXC DOMAIN-CONTAINING PROTEIN-RELATED"/>
    <property type="match status" value="1"/>
</dbReference>
<comment type="caution">
    <text evidence="1">The sequence shown here is derived from an EMBL/GenBank/DDBJ whole genome shotgun (WGS) entry which is preliminary data.</text>
</comment>
<sequence length="920" mass="104440">MKRTLRSDRPLKLTGIFNIGDNPIAESALTTTVSDDAGRVTGQVNKPSLWYYDLLSFVSDQQTARTNVNAMDDEDENQEAVILSISNYATTTEPLFDSTAITGTFFDANASTREFFNFAATTSPCIEYPENARKELRQIVNFRHQQKAKMRSPTCGFSCDEKCFICGKEADEEKEKKVNIVRCRKIRNVRTLSMKDSILKAVNSRKDEWGRKFFTLSGLKSVISGCVPDEKIIRSKLIERYKEGVIVSGRSTSVAIICFRDTQHEFLTNAWYRNRCSNQEEERFRILEAAALILRQDIRLHANDTKNYPPSGHFFDNVNESAPKSLQFFTNKLITTGKKGEMRPLQTKYTAINHAMIFAIRPQTVLSPIPTHWYCHNFTQKIWIQKYARYFFPASCKEAQFFKVSSIFHPDPTISPGSVVQFAFDNADYNVITINGLGTFHAMGGIKVVTPFQVTSPEEPITRLNNIPTAEEIGMKGLIPLNGTGLQKIKITGLDISDILKKSVCSMLWIFGSVNKFQRKALPPSPKTFDESREFCMQFVNAPLNNYDTILTVLSVALDESKKLTQKTCIVTFDQLLYLKARDIVGASDQTSKLSKIIFTPGGLYILMSFLDSIGYIMARSGLKEVLSIIHAPNSVDMMLTCHTHSRAVRGHLLLHLAMSKITFEDLEISEEQSTAMREILISFSDKPQTLDEIDCLPLLQELQTMLDQHLLVIENRGDTTKFWVQYFRMVCLVKDYIQAERTDNWKVHLEYVQNVIPYFHSVVHFLYAKSCRLSANSQNMVISQCAHSVCALYINYVRNNFGSDAVIVFDGYQEALTDTKAGSMTVTLNQENLLPNRNNKSRLIAMLKTKFEQEHFISFQAPGDADVLIVKTAIRMSLEKTAVFIGEDIYILVLLVDMAPTSKCIFFMKLEKDRTETKI</sequence>
<reference evidence="1 2" key="1">
    <citation type="submission" date="2023-02" db="EMBL/GenBank/DDBJ databases">
        <title>LHISI_Scaffold_Assembly.</title>
        <authorList>
            <person name="Stuart O.P."/>
            <person name="Cleave R."/>
            <person name="Magrath M.J.L."/>
            <person name="Mikheyev A.S."/>
        </authorList>
    </citation>
    <scope>NUCLEOTIDE SEQUENCE [LARGE SCALE GENOMIC DNA]</scope>
    <source>
        <strain evidence="1">Daus_M_001</strain>
        <tissue evidence="1">Leg muscle</tissue>
    </source>
</reference>
<dbReference type="Proteomes" id="UP001159363">
    <property type="component" value="Chromosome X"/>
</dbReference>
<evidence type="ECO:0000313" key="2">
    <source>
        <dbReference type="Proteomes" id="UP001159363"/>
    </source>
</evidence>
<accession>A0ABQ9HTG6</accession>
<gene>
    <name evidence="1" type="ORF">PR048_013891</name>
</gene>
<protein>
    <submittedName>
        <fullName evidence="1">Uncharacterized protein</fullName>
    </submittedName>
</protein>
<proteinExistence type="predicted"/>
<organism evidence="1 2">
    <name type="scientific">Dryococelus australis</name>
    <dbReference type="NCBI Taxonomy" id="614101"/>
    <lineage>
        <taxon>Eukaryota</taxon>
        <taxon>Metazoa</taxon>
        <taxon>Ecdysozoa</taxon>
        <taxon>Arthropoda</taxon>
        <taxon>Hexapoda</taxon>
        <taxon>Insecta</taxon>
        <taxon>Pterygota</taxon>
        <taxon>Neoptera</taxon>
        <taxon>Polyneoptera</taxon>
        <taxon>Phasmatodea</taxon>
        <taxon>Verophasmatodea</taxon>
        <taxon>Anareolatae</taxon>
        <taxon>Phasmatidae</taxon>
        <taxon>Eurycanthinae</taxon>
        <taxon>Dryococelus</taxon>
    </lineage>
</organism>
<dbReference type="EMBL" id="JARBHB010000004">
    <property type="protein sequence ID" value="KAJ8887673.1"/>
    <property type="molecule type" value="Genomic_DNA"/>
</dbReference>